<dbReference type="RefSeq" id="WP_311667483.1">
    <property type="nucleotide sequence ID" value="NZ_JAVREO010000007.1"/>
</dbReference>
<organism evidence="1 2">
    <name type="scientific">Streptomyces chisholmiae</name>
    <dbReference type="NCBI Taxonomy" id="3075540"/>
    <lineage>
        <taxon>Bacteria</taxon>
        <taxon>Bacillati</taxon>
        <taxon>Actinomycetota</taxon>
        <taxon>Actinomycetes</taxon>
        <taxon>Kitasatosporales</taxon>
        <taxon>Streptomycetaceae</taxon>
        <taxon>Streptomyces</taxon>
    </lineage>
</organism>
<sequence>MSFVPPPSVTGLFPRPIRRSPANHAVAHQDLAALREALDAGADVEEAQFGTSLLHHAVDVEGDGAAQTRTPLHVDLTAFLLARGADPTRRSAATGLTAEDVAMLTGHWLATELFDAWKRERNR</sequence>
<keyword evidence="2" id="KW-1185">Reference proteome</keyword>
<accession>A0ABU2JR19</accession>
<dbReference type="EMBL" id="JAVREO010000007">
    <property type="protein sequence ID" value="MDT0267423.1"/>
    <property type="molecule type" value="Genomic_DNA"/>
</dbReference>
<evidence type="ECO:0000313" key="2">
    <source>
        <dbReference type="Proteomes" id="UP001183410"/>
    </source>
</evidence>
<dbReference type="Proteomes" id="UP001183410">
    <property type="component" value="Unassembled WGS sequence"/>
</dbReference>
<name>A0ABU2JR19_9ACTN</name>
<dbReference type="InterPro" id="IPR036770">
    <property type="entry name" value="Ankyrin_rpt-contain_sf"/>
</dbReference>
<reference evidence="2" key="1">
    <citation type="submission" date="2023-07" db="EMBL/GenBank/DDBJ databases">
        <title>30 novel species of actinomycetes from the DSMZ collection.</title>
        <authorList>
            <person name="Nouioui I."/>
        </authorList>
    </citation>
    <scope>NUCLEOTIDE SEQUENCE [LARGE SCALE GENOMIC DNA]</scope>
    <source>
        <strain evidence="2">DSM 44915</strain>
    </source>
</reference>
<gene>
    <name evidence="1" type="ORF">RM844_14115</name>
</gene>
<dbReference type="Gene3D" id="1.25.40.20">
    <property type="entry name" value="Ankyrin repeat-containing domain"/>
    <property type="match status" value="1"/>
</dbReference>
<comment type="caution">
    <text evidence="1">The sequence shown here is derived from an EMBL/GenBank/DDBJ whole genome shotgun (WGS) entry which is preliminary data.</text>
</comment>
<evidence type="ECO:0000313" key="1">
    <source>
        <dbReference type="EMBL" id="MDT0267423.1"/>
    </source>
</evidence>
<dbReference type="SUPFAM" id="SSF48403">
    <property type="entry name" value="Ankyrin repeat"/>
    <property type="match status" value="1"/>
</dbReference>
<proteinExistence type="predicted"/>
<protein>
    <submittedName>
        <fullName evidence="1">Ankyrin repeat domain-containing protein</fullName>
    </submittedName>
</protein>